<organism evidence="1 2">
    <name type="scientific">Salibacterium lacus</name>
    <dbReference type="NCBI Taxonomy" id="1898109"/>
    <lineage>
        <taxon>Bacteria</taxon>
        <taxon>Bacillati</taxon>
        <taxon>Bacillota</taxon>
        <taxon>Bacilli</taxon>
        <taxon>Bacillales</taxon>
        <taxon>Bacillaceae</taxon>
    </lineage>
</organism>
<keyword evidence="1" id="KW-0378">Hydrolase</keyword>
<dbReference type="Gene3D" id="1.10.4010.10">
    <property type="entry name" value="Type II deoxyuridine triphosphatase"/>
    <property type="match status" value="1"/>
</dbReference>
<sequence>MNLPPLFEKQRELDEKIVREKGLEGEDLLPRKILSLQVELGELANEWRGFKFWSARQEPVTKVEHLCPSCDTTGYDKISEGHYDHMVPCIECEGTGKLGESNPMLGEYVDCLHFILSIGIELFDVTPERPKPFEPGNLNITGMFSGLFLSTGEMFRMLYMGGRDRLSDEWHRLINAFILLGEELGYTEKEIERAYMDKNSVNHDRQVQGY</sequence>
<dbReference type="InterPro" id="IPR014871">
    <property type="entry name" value="dUTPase/dCTP_pyrophosphatase"/>
</dbReference>
<dbReference type="CDD" id="cd11527">
    <property type="entry name" value="NTP-PPase_dUTPase"/>
    <property type="match status" value="1"/>
</dbReference>
<evidence type="ECO:0000313" key="2">
    <source>
        <dbReference type="Proteomes" id="UP001597520"/>
    </source>
</evidence>
<evidence type="ECO:0000313" key="1">
    <source>
        <dbReference type="EMBL" id="MFD2704210.1"/>
    </source>
</evidence>
<dbReference type="PIRSF" id="PIRSF030140">
    <property type="entry name" value="UCP030140"/>
    <property type="match status" value="1"/>
</dbReference>
<dbReference type="SUPFAM" id="SSF101386">
    <property type="entry name" value="all-alpha NTP pyrophosphatases"/>
    <property type="match status" value="1"/>
</dbReference>
<proteinExistence type="predicted"/>
<dbReference type="EC" id="3.6.1.23" evidence="1"/>
<gene>
    <name evidence="1" type="ORF">ACFSUB_01920</name>
</gene>
<dbReference type="GO" id="GO:0004170">
    <property type="term" value="F:dUTP diphosphatase activity"/>
    <property type="evidence" value="ECO:0007669"/>
    <property type="project" value="UniProtKB-EC"/>
</dbReference>
<protein>
    <submittedName>
        <fullName evidence="1">dUTP diphosphatase</fullName>
        <ecNumber evidence="1">3.6.1.23</ecNumber>
    </submittedName>
</protein>
<dbReference type="InterPro" id="IPR016947">
    <property type="entry name" value="UCP030140"/>
</dbReference>
<comment type="caution">
    <text evidence="1">The sequence shown here is derived from an EMBL/GenBank/DDBJ whole genome shotgun (WGS) entry which is preliminary data.</text>
</comment>
<dbReference type="Proteomes" id="UP001597520">
    <property type="component" value="Unassembled WGS sequence"/>
</dbReference>
<dbReference type="Pfam" id="PF08761">
    <property type="entry name" value="dUTPase_2"/>
    <property type="match status" value="2"/>
</dbReference>
<dbReference type="RefSeq" id="WP_380711499.1">
    <property type="nucleotide sequence ID" value="NZ_JBHUML010000002.1"/>
</dbReference>
<keyword evidence="2" id="KW-1185">Reference proteome</keyword>
<dbReference type="EMBL" id="JBHUML010000002">
    <property type="protein sequence ID" value="MFD2704210.1"/>
    <property type="molecule type" value="Genomic_DNA"/>
</dbReference>
<accession>A0ABW5T000</accession>
<reference evidence="2" key="1">
    <citation type="journal article" date="2019" name="Int. J. Syst. Evol. Microbiol.">
        <title>The Global Catalogue of Microorganisms (GCM) 10K type strain sequencing project: providing services to taxonomists for standard genome sequencing and annotation.</title>
        <authorList>
            <consortium name="The Broad Institute Genomics Platform"/>
            <consortium name="The Broad Institute Genome Sequencing Center for Infectious Disease"/>
            <person name="Wu L."/>
            <person name="Ma J."/>
        </authorList>
    </citation>
    <scope>NUCLEOTIDE SEQUENCE [LARGE SCALE GENOMIC DNA]</scope>
    <source>
        <strain evidence="2">KCTC 33792</strain>
    </source>
</reference>
<name>A0ABW5T000_9BACI</name>